<accession>A0A382QPL9</accession>
<sequence length="49" mass="5675">MVDTHLMSGHPNAKCLTHKDCHLDSFYPGKLYRAMEMERNEDGILKLVK</sequence>
<organism evidence="1">
    <name type="scientific">marine metagenome</name>
    <dbReference type="NCBI Taxonomy" id="408172"/>
    <lineage>
        <taxon>unclassified sequences</taxon>
        <taxon>metagenomes</taxon>
        <taxon>ecological metagenomes</taxon>
    </lineage>
</organism>
<dbReference type="EMBL" id="UINC01115680">
    <property type="protein sequence ID" value="SVC86888.1"/>
    <property type="molecule type" value="Genomic_DNA"/>
</dbReference>
<reference evidence="1" key="1">
    <citation type="submission" date="2018-05" db="EMBL/GenBank/DDBJ databases">
        <authorList>
            <person name="Lanie J.A."/>
            <person name="Ng W.-L."/>
            <person name="Kazmierczak K.M."/>
            <person name="Andrzejewski T.M."/>
            <person name="Davidsen T.M."/>
            <person name="Wayne K.J."/>
            <person name="Tettelin H."/>
            <person name="Glass J.I."/>
            <person name="Rusch D."/>
            <person name="Podicherti R."/>
            <person name="Tsui H.-C.T."/>
            <person name="Winkler M.E."/>
        </authorList>
    </citation>
    <scope>NUCLEOTIDE SEQUENCE</scope>
</reference>
<evidence type="ECO:0000313" key="1">
    <source>
        <dbReference type="EMBL" id="SVC86888.1"/>
    </source>
</evidence>
<dbReference type="AlphaFoldDB" id="A0A382QPL9"/>
<name>A0A382QPL9_9ZZZZ</name>
<protein>
    <submittedName>
        <fullName evidence="1">Uncharacterized protein</fullName>
    </submittedName>
</protein>
<proteinExistence type="predicted"/>
<gene>
    <name evidence="1" type="ORF">METZ01_LOCUS339742</name>
</gene>